<gene>
    <name evidence="6" type="ORF">KF707C_1060</name>
</gene>
<evidence type="ECO:0000313" key="7">
    <source>
        <dbReference type="Proteomes" id="UP000218554"/>
    </source>
</evidence>
<dbReference type="SUPFAM" id="SSF46894">
    <property type="entry name" value="C-terminal effector domain of the bipartite response regulators"/>
    <property type="match status" value="1"/>
</dbReference>
<dbReference type="AlphaFoldDB" id="A0AAD1BTN2"/>
<dbReference type="PANTHER" id="PTHR44688:SF16">
    <property type="entry name" value="DNA-BINDING TRANSCRIPTIONAL ACTIVATOR DEVR_DOSR"/>
    <property type="match status" value="1"/>
</dbReference>
<dbReference type="PANTHER" id="PTHR44688">
    <property type="entry name" value="DNA-BINDING TRANSCRIPTIONAL ACTIVATOR DEVR_DOSR"/>
    <property type="match status" value="1"/>
</dbReference>
<accession>A0AAD1BTN2</accession>
<feature type="compositionally biased region" description="Polar residues" evidence="4">
    <location>
        <begin position="1"/>
        <end position="10"/>
    </location>
</feature>
<proteinExistence type="predicted"/>
<keyword evidence="3" id="KW-0804">Transcription</keyword>
<reference evidence="6 7" key="2">
    <citation type="journal article" date="2017" name="Int. J. Syst. Evol. Microbiol.">
        <title>Pseudomonas furukawaii sp. nov., a polychlorinated biphenyl-degrading bacterium isolated from biphenyl-contaminated soil in Japan.</title>
        <authorList>
            <person name="Kimura N."/>
            <person name="Watanabe T."/>
            <person name="Suenaga H."/>
            <person name="Fujihara H."/>
            <person name="Futagami T."/>
            <person name="Goto M."/>
            <person name="Hanada S."/>
            <person name="Hirose J."/>
        </authorList>
    </citation>
    <scope>NUCLEOTIDE SEQUENCE [LARGE SCALE GENOMIC DNA]</scope>
    <source>
        <strain evidence="7">DSM 10086 / NBRC 110670 / KF707</strain>
    </source>
</reference>
<dbReference type="InterPro" id="IPR036388">
    <property type="entry name" value="WH-like_DNA-bd_sf"/>
</dbReference>
<name>A0AAD1BTN2_METFU</name>
<evidence type="ECO:0000256" key="2">
    <source>
        <dbReference type="ARBA" id="ARBA00023125"/>
    </source>
</evidence>
<protein>
    <recommendedName>
        <fullName evidence="5">HTH luxR-type domain-containing protein</fullName>
    </recommendedName>
</protein>
<evidence type="ECO:0000313" key="6">
    <source>
        <dbReference type="EMBL" id="BAU71794.1"/>
    </source>
</evidence>
<dbReference type="InterPro" id="IPR000792">
    <property type="entry name" value="Tscrpt_reg_LuxR_C"/>
</dbReference>
<feature type="domain" description="HTH luxR-type" evidence="5">
    <location>
        <begin position="770"/>
        <end position="835"/>
    </location>
</feature>
<dbReference type="Gene3D" id="1.25.40.10">
    <property type="entry name" value="Tetratricopeptide repeat domain"/>
    <property type="match status" value="1"/>
</dbReference>
<dbReference type="Gene3D" id="3.40.50.300">
    <property type="entry name" value="P-loop containing nucleotide triphosphate hydrolases"/>
    <property type="match status" value="1"/>
</dbReference>
<dbReference type="SUPFAM" id="SSF48452">
    <property type="entry name" value="TPR-like"/>
    <property type="match status" value="1"/>
</dbReference>
<dbReference type="Pfam" id="PF25873">
    <property type="entry name" value="WHD_MalT"/>
    <property type="match status" value="1"/>
</dbReference>
<keyword evidence="1" id="KW-0805">Transcription regulation</keyword>
<organism evidence="6 7">
    <name type="scientific">Metapseudomonas furukawaii</name>
    <name type="common">Pseudomonas furukawaii</name>
    <dbReference type="NCBI Taxonomy" id="1149133"/>
    <lineage>
        <taxon>Bacteria</taxon>
        <taxon>Pseudomonadati</taxon>
        <taxon>Pseudomonadota</taxon>
        <taxon>Gammaproteobacteria</taxon>
        <taxon>Pseudomonadales</taxon>
        <taxon>Pseudomonadaceae</taxon>
        <taxon>Metapseudomonas</taxon>
    </lineage>
</organism>
<dbReference type="GO" id="GO:0003677">
    <property type="term" value="F:DNA binding"/>
    <property type="evidence" value="ECO:0007669"/>
    <property type="project" value="UniProtKB-KW"/>
</dbReference>
<dbReference type="InterPro" id="IPR016032">
    <property type="entry name" value="Sig_transdc_resp-reg_C-effctor"/>
</dbReference>
<dbReference type="InterPro" id="IPR059106">
    <property type="entry name" value="WHD_MalT"/>
</dbReference>
<dbReference type="GO" id="GO:0006355">
    <property type="term" value="P:regulation of DNA-templated transcription"/>
    <property type="evidence" value="ECO:0007669"/>
    <property type="project" value="InterPro"/>
</dbReference>
<dbReference type="KEGG" id="pfuw:KF707C_1060"/>
<dbReference type="Pfam" id="PF00196">
    <property type="entry name" value="GerE"/>
    <property type="match status" value="1"/>
</dbReference>
<dbReference type="PRINTS" id="PR00038">
    <property type="entry name" value="HTHLUXR"/>
</dbReference>
<dbReference type="Proteomes" id="UP000218554">
    <property type="component" value="Chromosome"/>
</dbReference>
<keyword evidence="7" id="KW-1185">Reference proteome</keyword>
<dbReference type="Pfam" id="PF17874">
    <property type="entry name" value="TPR_MalT"/>
    <property type="match status" value="1"/>
</dbReference>
<feature type="region of interest" description="Disordered" evidence="4">
    <location>
        <begin position="1"/>
        <end position="24"/>
    </location>
</feature>
<dbReference type="InterPro" id="IPR011990">
    <property type="entry name" value="TPR-like_helical_dom_sf"/>
</dbReference>
<keyword evidence="2" id="KW-0238">DNA-binding</keyword>
<reference evidence="7" key="1">
    <citation type="submission" date="2015-05" db="EMBL/GenBank/DDBJ databases">
        <title>Draft genome sequencing of a biphenyl-degrading bacterium, Pseudomonas balearica KF707 (=NBRC110670).</title>
        <authorList>
            <person name="Kimura N."/>
            <person name="Hirose J."/>
            <person name="Watanabe T."/>
            <person name="Suenaga H."/>
            <person name="Fujihara H."/>
            <person name="Noguchi M."/>
            <person name="Hashimoto M."/>
            <person name="Shimodaira J."/>
            <person name="Tsuchikane K."/>
            <person name="Hosoyama A."/>
            <person name="Yamazoe A."/>
            <person name="Fujita N."/>
            <person name="Furukawa K."/>
        </authorList>
    </citation>
    <scope>NUCLEOTIDE SEQUENCE [LARGE SCALE GENOMIC DNA]</scope>
    <source>
        <strain evidence="7">DSM 10086 / NBRC 110670 / KF707</strain>
    </source>
</reference>
<dbReference type="RefSeq" id="WP_003458209.1">
    <property type="nucleotide sequence ID" value="NZ_AJMR01000232.1"/>
</dbReference>
<dbReference type="InterPro" id="IPR027417">
    <property type="entry name" value="P-loop_NTPase"/>
</dbReference>
<evidence type="ECO:0000256" key="3">
    <source>
        <dbReference type="ARBA" id="ARBA00023163"/>
    </source>
</evidence>
<dbReference type="PROSITE" id="PS50043">
    <property type="entry name" value="HTH_LUXR_2"/>
    <property type="match status" value="1"/>
</dbReference>
<dbReference type="Gene3D" id="1.10.10.10">
    <property type="entry name" value="Winged helix-like DNA-binding domain superfamily/Winged helix DNA-binding domain"/>
    <property type="match status" value="1"/>
</dbReference>
<evidence type="ECO:0000259" key="5">
    <source>
        <dbReference type="PROSITE" id="PS50043"/>
    </source>
</evidence>
<dbReference type="InterPro" id="IPR041617">
    <property type="entry name" value="TPR_MalT"/>
</dbReference>
<dbReference type="EMBL" id="AP014862">
    <property type="protein sequence ID" value="BAU71794.1"/>
    <property type="molecule type" value="Genomic_DNA"/>
</dbReference>
<sequence>MPRSGQTTPVPSSRLPRLPPGHIPRPGLVERLAAQDAQLRLLSAPAGFGKSVLLNEFLRTHGGNGRVIWLNLAGQALSPGQLIAHLASELDRDLPALPAPQALQQLLAQRDAPLWLVLDDYPGQPPAELDDCIDQLLARALPELRLLVSTRQRPDWNLPRLLLAGELLELDARQLAFDREHYERLVDRLAPQTAAAARDELWRATEGWCAGVRLQLTGGSPSGAQGNHCWLKEYLDHELLNRLSEDEAQCLFALAHLPKVSATLCQQLWEDCDGTALFERLLARQAFCMPLDEHGSWYRVLPVVARVLRHRLSEAAATRLHLAACRVFIAAGQVEDAIEQALCAGQPEAAANYLERLGQEWLTGEQHLARLLAWRSRLPGTLLESTPRLLTLNAWGLLVSWRLDEADACIAKLGHFLPQPSARRNRKLLANWQALRGVLIALRSQSATHAVRHCREALAELPEHDWMAILFCHSTLARIALAEGAQDEVQTRLHQALEIARRHGSLLFEVLINLDCIRLLLLRGEHGRAQALLDQSFVLIGQRKQVDSLLLGRLHLIQAELHLIADRLDDAERALHTGLREARACADPFALAGFLGLAELHARRGHFDQAFQELREAERHMHCHQVWRYAYSGLLNLQRMRVLARQGRWERIGPVALRIRRYFVGERPWMPQLDYPTLPLRNQLLLARSRLETGHAEEAEALLLPLLDRCKVLQFIPLVCEVQLALAAAWHALGRDEAQGLQRQALEQAERLGLACLLRDQPDAGQAAGSGGQASLLSQRERAVLQLLAEGFSNQEIGGTLFISVNTVKTHTKKINSKLGVKRRTQAVMRAKALGLLV</sequence>
<dbReference type="SMART" id="SM00421">
    <property type="entry name" value="HTH_LUXR"/>
    <property type="match status" value="1"/>
</dbReference>
<dbReference type="CDD" id="cd06170">
    <property type="entry name" value="LuxR_C_like"/>
    <property type="match status" value="1"/>
</dbReference>
<evidence type="ECO:0000256" key="1">
    <source>
        <dbReference type="ARBA" id="ARBA00023015"/>
    </source>
</evidence>
<evidence type="ECO:0000256" key="4">
    <source>
        <dbReference type="SAM" id="MobiDB-lite"/>
    </source>
</evidence>